<feature type="transmembrane region" description="Helical" evidence="1">
    <location>
        <begin position="142"/>
        <end position="162"/>
    </location>
</feature>
<proteinExistence type="predicted"/>
<keyword evidence="1" id="KW-0812">Transmembrane</keyword>
<feature type="transmembrane region" description="Helical" evidence="1">
    <location>
        <begin position="6"/>
        <end position="25"/>
    </location>
</feature>
<comment type="caution">
    <text evidence="2">The sequence shown here is derived from an EMBL/GenBank/DDBJ whole genome shotgun (WGS) entry which is preliminary data.</text>
</comment>
<feature type="transmembrane region" description="Helical" evidence="1">
    <location>
        <begin position="174"/>
        <end position="198"/>
    </location>
</feature>
<keyword evidence="1" id="KW-1133">Transmembrane helix</keyword>
<dbReference type="EMBL" id="MHJU01000009">
    <property type="protein sequence ID" value="OGY73642.1"/>
    <property type="molecule type" value="Genomic_DNA"/>
</dbReference>
<organism evidence="2 3">
    <name type="scientific">Candidatus Jacksonbacteria bacterium RIFCSPLOWO2_02_FULL_44_20</name>
    <dbReference type="NCBI Taxonomy" id="1798460"/>
    <lineage>
        <taxon>Bacteria</taxon>
        <taxon>Candidatus Jacksoniibacteriota</taxon>
    </lineage>
</organism>
<reference evidence="2 3" key="1">
    <citation type="journal article" date="2016" name="Nat. Commun.">
        <title>Thousands of microbial genomes shed light on interconnected biogeochemical processes in an aquifer system.</title>
        <authorList>
            <person name="Anantharaman K."/>
            <person name="Brown C.T."/>
            <person name="Hug L.A."/>
            <person name="Sharon I."/>
            <person name="Castelle C.J."/>
            <person name="Probst A.J."/>
            <person name="Thomas B.C."/>
            <person name="Singh A."/>
            <person name="Wilkins M.J."/>
            <person name="Karaoz U."/>
            <person name="Brodie E.L."/>
            <person name="Williams K.H."/>
            <person name="Hubbard S.S."/>
            <person name="Banfield J.F."/>
        </authorList>
    </citation>
    <scope>NUCLEOTIDE SEQUENCE [LARGE SCALE GENOMIC DNA]</scope>
</reference>
<dbReference type="Proteomes" id="UP000178315">
    <property type="component" value="Unassembled WGS sequence"/>
</dbReference>
<evidence type="ECO:0000313" key="3">
    <source>
        <dbReference type="Proteomes" id="UP000178315"/>
    </source>
</evidence>
<feature type="transmembrane region" description="Helical" evidence="1">
    <location>
        <begin position="69"/>
        <end position="92"/>
    </location>
</feature>
<feature type="transmembrane region" description="Helical" evidence="1">
    <location>
        <begin position="37"/>
        <end position="57"/>
    </location>
</feature>
<keyword evidence="1" id="KW-0472">Membrane</keyword>
<accession>A0A1G2AA04</accession>
<dbReference type="AlphaFoldDB" id="A0A1G2AA04"/>
<gene>
    <name evidence="2" type="ORF">A3H61_00435</name>
</gene>
<sequence>MKKTITFLLILTSAIFLYLPIIVYCGGSPLYRPSPEIILWGGGKLIYGIFDHTYWWSCSLSYSPSLWEYGIASIGITIVIGHILFALVNSAVSLSKSALLTRAYLTTITIQTLATCITGAILFVFMRLIIKSNLYYLNIGKILFSLIGVSLFFASLLLWRFRNARISLRLWQKLFFHFEVFFAIVALVYVTSLAIIYVKNDFKFSRPYVSPPYYECPNC</sequence>
<feature type="transmembrane region" description="Helical" evidence="1">
    <location>
        <begin position="104"/>
        <end position="130"/>
    </location>
</feature>
<name>A0A1G2AA04_9BACT</name>
<evidence type="ECO:0000256" key="1">
    <source>
        <dbReference type="SAM" id="Phobius"/>
    </source>
</evidence>
<evidence type="ECO:0000313" key="2">
    <source>
        <dbReference type="EMBL" id="OGY73642.1"/>
    </source>
</evidence>
<protein>
    <submittedName>
        <fullName evidence="2">Uncharacterized protein</fullName>
    </submittedName>
</protein>